<sequence length="124" mass="13776">MQKIKLVLGAALALFLAYQAYGLFYYGTPYQGRGYSPDQAFYYQKYRLFSWRTWIPSMTMPGDGDSSRYSVGGYLRVFKADGTLVGQSYDDCIAVVEVSWYDNAVGGFGCGEHLIALSAKATPD</sequence>
<accession>A0A1H4PXT1</accession>
<dbReference type="RefSeq" id="WP_092315547.1">
    <property type="nucleotide sequence ID" value="NZ_FNTJ01000001.1"/>
</dbReference>
<organism evidence="1 2">
    <name type="scientific">Pseudomonas saponiphila</name>
    <dbReference type="NCBI Taxonomy" id="556534"/>
    <lineage>
        <taxon>Bacteria</taxon>
        <taxon>Pseudomonadati</taxon>
        <taxon>Pseudomonadota</taxon>
        <taxon>Gammaproteobacteria</taxon>
        <taxon>Pseudomonadales</taxon>
        <taxon>Pseudomonadaceae</taxon>
        <taxon>Pseudomonas</taxon>
    </lineage>
</organism>
<keyword evidence="2" id="KW-1185">Reference proteome</keyword>
<gene>
    <name evidence="1" type="ORF">SAMN05216178_3524</name>
</gene>
<protein>
    <submittedName>
        <fullName evidence="1">Uncharacterized protein</fullName>
    </submittedName>
</protein>
<dbReference type="EMBL" id="FNTJ01000001">
    <property type="protein sequence ID" value="SEC12058.1"/>
    <property type="molecule type" value="Genomic_DNA"/>
</dbReference>
<evidence type="ECO:0000313" key="2">
    <source>
        <dbReference type="Proteomes" id="UP000198982"/>
    </source>
</evidence>
<evidence type="ECO:0000313" key="1">
    <source>
        <dbReference type="EMBL" id="SEC12058.1"/>
    </source>
</evidence>
<proteinExistence type="predicted"/>
<reference evidence="2" key="1">
    <citation type="submission" date="2016-10" db="EMBL/GenBank/DDBJ databases">
        <authorList>
            <person name="Varghese N."/>
            <person name="Submissions S."/>
        </authorList>
    </citation>
    <scope>NUCLEOTIDE SEQUENCE [LARGE SCALE GENOMIC DNA]</scope>
    <source>
        <strain evidence="2">DSM 9751</strain>
    </source>
</reference>
<name>A0A1H4PXT1_9PSED</name>
<dbReference type="AlphaFoldDB" id="A0A1H4PXT1"/>
<dbReference type="Proteomes" id="UP000198982">
    <property type="component" value="Unassembled WGS sequence"/>
</dbReference>